<dbReference type="PANTHER" id="PTHR21349:SF0">
    <property type="entry name" value="LARGE RIBOSOMAL SUBUNIT PROTEIN BL21M"/>
    <property type="match status" value="1"/>
</dbReference>
<dbReference type="InterPro" id="IPR001787">
    <property type="entry name" value="Ribosomal_bL21"/>
</dbReference>
<dbReference type="HAMAP" id="MF_01363">
    <property type="entry name" value="Ribosomal_bL21"/>
    <property type="match status" value="1"/>
</dbReference>
<sequence>MAVIKKKLLLQSKVFEWAQQAEVQKISRLPEEIEKSYNMYAIVEIAGQQFRVEKDKKLFVHRLETAAGESVEFEKVLLVDNDGAIQIGTPVVEGAKVTAKVLDHLKGEKVIVFKKKRRKGYKKKNGHRQYLTQIQIEEIIG</sequence>
<comment type="function">
    <text evidence="6 7">This protein binds to 23S rRNA in the presence of protein L20.</text>
</comment>
<protein>
    <recommendedName>
        <fullName evidence="6">Large ribosomal subunit protein bL21</fullName>
    </recommendedName>
</protein>
<dbReference type="AlphaFoldDB" id="A0AA41YCP2"/>
<evidence type="ECO:0000256" key="4">
    <source>
        <dbReference type="ARBA" id="ARBA00022980"/>
    </source>
</evidence>
<evidence type="ECO:0000313" key="9">
    <source>
        <dbReference type="Proteomes" id="UP001163821"/>
    </source>
</evidence>
<dbReference type="GO" id="GO:1990904">
    <property type="term" value="C:ribonucleoprotein complex"/>
    <property type="evidence" value="ECO:0007669"/>
    <property type="project" value="UniProtKB-KW"/>
</dbReference>
<evidence type="ECO:0000256" key="7">
    <source>
        <dbReference type="RuleBase" id="RU000562"/>
    </source>
</evidence>
<keyword evidence="5 6" id="KW-0687">Ribonucleoprotein</keyword>
<name>A0AA41YCP2_9BACT</name>
<dbReference type="InterPro" id="IPR036164">
    <property type="entry name" value="bL21-like_sf"/>
</dbReference>
<dbReference type="GO" id="GO:0019843">
    <property type="term" value="F:rRNA binding"/>
    <property type="evidence" value="ECO:0007669"/>
    <property type="project" value="UniProtKB-UniRule"/>
</dbReference>
<dbReference type="PANTHER" id="PTHR21349">
    <property type="entry name" value="50S RIBOSOMAL PROTEIN L21"/>
    <property type="match status" value="1"/>
</dbReference>
<comment type="subunit">
    <text evidence="6">Part of the 50S ribosomal subunit. Contacts protein L20.</text>
</comment>
<keyword evidence="3 6" id="KW-0694">RNA-binding</keyword>
<dbReference type="GO" id="GO:0003735">
    <property type="term" value="F:structural constituent of ribosome"/>
    <property type="evidence" value="ECO:0007669"/>
    <property type="project" value="InterPro"/>
</dbReference>
<organism evidence="8 9">
    <name type="scientific">Gaoshiqia sediminis</name>
    <dbReference type="NCBI Taxonomy" id="2986998"/>
    <lineage>
        <taxon>Bacteria</taxon>
        <taxon>Pseudomonadati</taxon>
        <taxon>Bacteroidota</taxon>
        <taxon>Bacteroidia</taxon>
        <taxon>Marinilabiliales</taxon>
        <taxon>Prolixibacteraceae</taxon>
        <taxon>Gaoshiqia</taxon>
    </lineage>
</organism>
<keyword evidence="9" id="KW-1185">Reference proteome</keyword>
<evidence type="ECO:0000256" key="6">
    <source>
        <dbReference type="HAMAP-Rule" id="MF_01363"/>
    </source>
</evidence>
<dbReference type="InterPro" id="IPR028909">
    <property type="entry name" value="bL21-like"/>
</dbReference>
<dbReference type="GO" id="GO:0005737">
    <property type="term" value="C:cytoplasm"/>
    <property type="evidence" value="ECO:0007669"/>
    <property type="project" value="UniProtKB-ARBA"/>
</dbReference>
<dbReference type="PROSITE" id="PS01169">
    <property type="entry name" value="RIBOSOMAL_L21"/>
    <property type="match status" value="1"/>
</dbReference>
<evidence type="ECO:0000256" key="2">
    <source>
        <dbReference type="ARBA" id="ARBA00022730"/>
    </source>
</evidence>
<accession>A0AA41YCP2</accession>
<reference evidence="8" key="1">
    <citation type="submission" date="2022-10" db="EMBL/GenBank/DDBJ databases">
        <title>Gaoshiqiia sediminis gen. nov., sp. nov., isolated from coastal sediment.</title>
        <authorList>
            <person name="Yu W.X."/>
            <person name="Mu D.S."/>
            <person name="Du J.Z."/>
            <person name="Liang Y.Q."/>
        </authorList>
    </citation>
    <scope>NUCLEOTIDE SEQUENCE</scope>
    <source>
        <strain evidence="8">A06</strain>
    </source>
</reference>
<evidence type="ECO:0000313" key="8">
    <source>
        <dbReference type="EMBL" id="MCW0482652.1"/>
    </source>
</evidence>
<gene>
    <name evidence="6 8" type="primary">rplU</name>
    <name evidence="8" type="ORF">N2K84_07935</name>
</gene>
<keyword evidence="4 6" id="KW-0689">Ribosomal protein</keyword>
<dbReference type="NCBIfam" id="TIGR00061">
    <property type="entry name" value="L21"/>
    <property type="match status" value="1"/>
</dbReference>
<dbReference type="Proteomes" id="UP001163821">
    <property type="component" value="Unassembled WGS sequence"/>
</dbReference>
<comment type="caution">
    <text evidence="8">The sequence shown here is derived from an EMBL/GenBank/DDBJ whole genome shotgun (WGS) entry which is preliminary data.</text>
</comment>
<dbReference type="EMBL" id="JAPAAF010000008">
    <property type="protein sequence ID" value="MCW0482652.1"/>
    <property type="molecule type" value="Genomic_DNA"/>
</dbReference>
<keyword evidence="2 6" id="KW-0699">rRNA-binding</keyword>
<evidence type="ECO:0000256" key="5">
    <source>
        <dbReference type="ARBA" id="ARBA00023274"/>
    </source>
</evidence>
<comment type="similarity">
    <text evidence="1 6 7">Belongs to the bacterial ribosomal protein bL21 family.</text>
</comment>
<dbReference type="InterPro" id="IPR018258">
    <property type="entry name" value="Ribosomal_bL21_CS"/>
</dbReference>
<dbReference type="Pfam" id="PF00829">
    <property type="entry name" value="Ribosomal_L21p"/>
    <property type="match status" value="1"/>
</dbReference>
<dbReference type="SUPFAM" id="SSF141091">
    <property type="entry name" value="L21p-like"/>
    <property type="match status" value="1"/>
</dbReference>
<proteinExistence type="inferred from homology"/>
<evidence type="ECO:0000256" key="1">
    <source>
        <dbReference type="ARBA" id="ARBA00008563"/>
    </source>
</evidence>
<evidence type="ECO:0000256" key="3">
    <source>
        <dbReference type="ARBA" id="ARBA00022884"/>
    </source>
</evidence>
<dbReference type="RefSeq" id="WP_282591257.1">
    <property type="nucleotide sequence ID" value="NZ_JAPAAF010000008.1"/>
</dbReference>
<dbReference type="GO" id="GO:0006412">
    <property type="term" value="P:translation"/>
    <property type="evidence" value="ECO:0007669"/>
    <property type="project" value="UniProtKB-UniRule"/>
</dbReference>
<dbReference type="GO" id="GO:0005840">
    <property type="term" value="C:ribosome"/>
    <property type="evidence" value="ECO:0007669"/>
    <property type="project" value="UniProtKB-KW"/>
</dbReference>